<proteinExistence type="predicted"/>
<evidence type="ECO:0000313" key="3">
    <source>
        <dbReference type="Proteomes" id="UP000322983"/>
    </source>
</evidence>
<dbReference type="RefSeq" id="WP_256202520.1">
    <property type="nucleotide sequence ID" value="NZ_BBCL01000002.1"/>
</dbReference>
<dbReference type="AlphaFoldDB" id="A0A510DZD4"/>
<evidence type="ECO:0000313" key="1">
    <source>
        <dbReference type="EMBL" id="BBG22842.1"/>
    </source>
</evidence>
<reference evidence="2 3" key="2">
    <citation type="journal article" date="2020" name="Int. J. Syst. Evol. Microbiol.">
        <title>Sulfuracidifex tepidarius gen. nov., sp. nov. and transfer of Sulfolobus metallicus Huber and Stetter 1992 to the genus Sulfuracidifex as Sulfuracidifex metallicus comb. nov.</title>
        <authorList>
            <person name="Itoh T."/>
            <person name="Miura T."/>
            <person name="Sakai H.D."/>
            <person name="Kato S."/>
            <person name="Ohkuma M."/>
            <person name="Takashina T."/>
        </authorList>
    </citation>
    <scope>NUCLEOTIDE SEQUENCE</scope>
    <source>
        <strain evidence="1 3">IC-006</strain>
        <strain evidence="2">IC-007</strain>
    </source>
</reference>
<dbReference type="EMBL" id="AP018930">
    <property type="protein sequence ID" value="BBG25603.1"/>
    <property type="molecule type" value="Genomic_DNA"/>
</dbReference>
<evidence type="ECO:0000313" key="4">
    <source>
        <dbReference type="Proteomes" id="UP000325030"/>
    </source>
</evidence>
<protein>
    <submittedName>
        <fullName evidence="2">Uncharacterized protein</fullName>
    </submittedName>
</protein>
<accession>A0A510DRQ3</accession>
<gene>
    <name evidence="1" type="ORF">IC006_0126</name>
    <name evidence="2" type="ORF">IC007_0108</name>
</gene>
<sequence>MNVDSVSMNGKMETLSLEIQVENNLNVCLLLVSFLNKGNTIT</sequence>
<dbReference type="EMBL" id="AP018929">
    <property type="protein sequence ID" value="BBG22842.1"/>
    <property type="molecule type" value="Genomic_DNA"/>
</dbReference>
<organism evidence="2 4">
    <name type="scientific">Sulfuracidifex tepidarius</name>
    <dbReference type="NCBI Taxonomy" id="1294262"/>
    <lineage>
        <taxon>Archaea</taxon>
        <taxon>Thermoproteota</taxon>
        <taxon>Thermoprotei</taxon>
        <taxon>Sulfolobales</taxon>
        <taxon>Sulfolobaceae</taxon>
        <taxon>Sulfuracidifex</taxon>
    </lineage>
</organism>
<dbReference type="KEGG" id="step:IC006_0126"/>
<dbReference type="Proteomes" id="UP000322983">
    <property type="component" value="Chromosome"/>
</dbReference>
<accession>A0A510DZD4</accession>
<dbReference type="Proteomes" id="UP000325030">
    <property type="component" value="Chromosome"/>
</dbReference>
<reference evidence="4" key="1">
    <citation type="submission" date="2018-09" db="EMBL/GenBank/DDBJ databases">
        <title>Complete Genome Sequencing of Sulfolobus sp. JCM 16834.</title>
        <authorList>
            <person name="Kato S."/>
            <person name="Itoh T."/>
            <person name="Ohkuma M."/>
        </authorList>
    </citation>
    <scope>NUCLEOTIDE SEQUENCE [LARGE SCALE GENOMIC DNA]</scope>
    <source>
        <strain evidence="4">IC-007</strain>
    </source>
</reference>
<keyword evidence="3" id="KW-1185">Reference proteome</keyword>
<name>A0A510DZD4_9CREN</name>
<evidence type="ECO:0000313" key="2">
    <source>
        <dbReference type="EMBL" id="BBG25603.1"/>
    </source>
</evidence>